<dbReference type="Ensembl" id="ENSMMDT00005012335.1">
    <property type="protein sequence ID" value="ENSMMDP00005011977.1"/>
    <property type="gene ID" value="ENSMMDG00005006383.1"/>
</dbReference>
<keyword evidence="3 6" id="KW-1133">Transmembrane helix</keyword>
<dbReference type="GO" id="GO:0016020">
    <property type="term" value="C:membrane"/>
    <property type="evidence" value="ECO:0007669"/>
    <property type="project" value="UniProtKB-SubCell"/>
</dbReference>
<evidence type="ECO:0000256" key="6">
    <source>
        <dbReference type="SAM" id="Phobius"/>
    </source>
</evidence>
<evidence type="ECO:0000256" key="3">
    <source>
        <dbReference type="ARBA" id="ARBA00022989"/>
    </source>
</evidence>
<evidence type="ECO:0000256" key="2">
    <source>
        <dbReference type="ARBA" id="ARBA00022692"/>
    </source>
</evidence>
<comment type="subcellular location">
    <subcellularLocation>
        <location evidence="1">Membrane</location>
        <topology evidence="1">Multi-pass membrane protein</topology>
    </subcellularLocation>
</comment>
<dbReference type="PANTHER" id="PTHR21041">
    <property type="entry name" value="DENDRITIC CELL-SPECIFIC TRANSMEMBRANE PROTEIN"/>
    <property type="match status" value="1"/>
</dbReference>
<feature type="compositionally biased region" description="Basic residues" evidence="5">
    <location>
        <begin position="401"/>
        <end position="417"/>
    </location>
</feature>
<dbReference type="InterPro" id="IPR051856">
    <property type="entry name" value="CSR-E3_Ligase_Protein"/>
</dbReference>
<dbReference type="InParanoid" id="A0A667X9Q1"/>
<dbReference type="Proteomes" id="UP000472263">
    <property type="component" value="Chromosome 8"/>
</dbReference>
<reference evidence="9" key="1">
    <citation type="submission" date="2019-06" db="EMBL/GenBank/DDBJ databases">
        <authorList>
            <consortium name="Wellcome Sanger Institute Data Sharing"/>
        </authorList>
    </citation>
    <scope>NUCLEOTIDE SEQUENCE [LARGE SCALE GENOMIC DNA]</scope>
</reference>
<evidence type="ECO:0000259" key="7">
    <source>
        <dbReference type="Pfam" id="PF07782"/>
    </source>
</evidence>
<dbReference type="AlphaFoldDB" id="A0A667X9Q1"/>
<evidence type="ECO:0000256" key="4">
    <source>
        <dbReference type="ARBA" id="ARBA00023136"/>
    </source>
</evidence>
<evidence type="ECO:0000259" key="8">
    <source>
        <dbReference type="Pfam" id="PF26037"/>
    </source>
</evidence>
<dbReference type="InterPro" id="IPR058842">
    <property type="entry name" value="DCST1_C"/>
</dbReference>
<keyword evidence="4 6" id="KW-0472">Membrane</keyword>
<dbReference type="PANTHER" id="PTHR21041:SF6">
    <property type="entry name" value="DC-STAMP DOMAIN-CONTAINING PROTEIN 2"/>
    <property type="match status" value="1"/>
</dbReference>
<feature type="region of interest" description="Disordered" evidence="5">
    <location>
        <begin position="395"/>
        <end position="446"/>
    </location>
</feature>
<organism evidence="9 10">
    <name type="scientific">Myripristis murdjan</name>
    <name type="common">pinecone soldierfish</name>
    <dbReference type="NCBI Taxonomy" id="586833"/>
    <lineage>
        <taxon>Eukaryota</taxon>
        <taxon>Metazoa</taxon>
        <taxon>Chordata</taxon>
        <taxon>Craniata</taxon>
        <taxon>Vertebrata</taxon>
        <taxon>Euteleostomi</taxon>
        <taxon>Actinopterygii</taxon>
        <taxon>Neopterygii</taxon>
        <taxon>Teleostei</taxon>
        <taxon>Neoteleostei</taxon>
        <taxon>Acanthomorphata</taxon>
        <taxon>Holocentriformes</taxon>
        <taxon>Holocentridae</taxon>
        <taxon>Myripristis</taxon>
    </lineage>
</organism>
<evidence type="ECO:0000256" key="1">
    <source>
        <dbReference type="ARBA" id="ARBA00004141"/>
    </source>
</evidence>
<keyword evidence="10" id="KW-1185">Reference proteome</keyword>
<feature type="transmembrane region" description="Helical" evidence="6">
    <location>
        <begin position="223"/>
        <end position="244"/>
    </location>
</feature>
<name>A0A667X9Q1_9TELE</name>
<dbReference type="Pfam" id="PF07782">
    <property type="entry name" value="DC_STAMP"/>
    <property type="match status" value="1"/>
</dbReference>
<evidence type="ECO:0000256" key="5">
    <source>
        <dbReference type="SAM" id="MobiDB-lite"/>
    </source>
</evidence>
<dbReference type="GeneTree" id="ENSGT00940000153269"/>
<feature type="compositionally biased region" description="Polar residues" evidence="5">
    <location>
        <begin position="421"/>
        <end position="433"/>
    </location>
</feature>
<sequence length="497" mass="55405">MKQQFDFSVSASVTFDLDVNSSRSLAEMSQQIMQEVSSELGSFRKWSELLSYGSLVLLAWTYLKAMWYRRRYLHQNTFDNVYITAQFEELDQQLARKGGASVLPITRKEATTYITPLSWRLAVAERRVVALSMLSVLSHMVVGAVLVFLDLLVFWMLDQIQQLVKGDIVARVPVVLAVQVNGSGYASDIFKDVVAAFNILQTGNITVISKKCLVEPTEPHYTGYAVIGFLYGLALLFSVAGGFVQRSRRWICSIFHPEREEERIQFLHDHILEQRRTESRALRMTAALSRAEQAGGGGGGGSSCLRTLLLWLPGGFFLSDLLNLSVVCLFCGEAEKQGGSNMVACPVPQCTGMYCQTCFQSLENKCVLCVGPLTCEEDSQTELDSSDEEQLGAQVLNLPHTSHHRGNKGRKVTKRRVSMATDHSTQTRAQISSHDGRRCRDDTDSDSSRHISLYCDSEHSEADLSGQRQQRDSASDASFHTPRDSLQAIIIHQPNCP</sequence>
<evidence type="ECO:0000313" key="10">
    <source>
        <dbReference type="Proteomes" id="UP000472263"/>
    </source>
</evidence>
<gene>
    <name evidence="9" type="primary">dcst2</name>
</gene>
<evidence type="ECO:0000313" key="9">
    <source>
        <dbReference type="Ensembl" id="ENSMMDP00005011977.1"/>
    </source>
</evidence>
<feature type="transmembrane region" description="Helical" evidence="6">
    <location>
        <begin position="128"/>
        <end position="157"/>
    </location>
</feature>
<feature type="compositionally biased region" description="Basic and acidic residues" evidence="5">
    <location>
        <begin position="434"/>
        <end position="446"/>
    </location>
</feature>
<feature type="domain" description="E3 ubiquitin-protein ligase DCST1-like C-terminal" evidence="8">
    <location>
        <begin position="327"/>
        <end position="370"/>
    </location>
</feature>
<dbReference type="Pfam" id="PF26037">
    <property type="entry name" value="zf-RING_DCST1_C"/>
    <property type="match status" value="1"/>
</dbReference>
<reference evidence="9" key="3">
    <citation type="submission" date="2025-09" db="UniProtKB">
        <authorList>
            <consortium name="Ensembl"/>
        </authorList>
    </citation>
    <scope>IDENTIFICATION</scope>
</reference>
<feature type="domain" description="Dendritic cell-specific transmembrane protein-like" evidence="7">
    <location>
        <begin position="78"/>
        <end position="268"/>
    </location>
</feature>
<accession>A0A667X9Q1</accession>
<feature type="transmembrane region" description="Helical" evidence="6">
    <location>
        <begin position="49"/>
        <end position="67"/>
    </location>
</feature>
<keyword evidence="2 6" id="KW-0812">Transmembrane</keyword>
<protein>
    <submittedName>
        <fullName evidence="9">Uncharacterized protein</fullName>
    </submittedName>
</protein>
<feature type="region of interest" description="Disordered" evidence="5">
    <location>
        <begin position="458"/>
        <end position="484"/>
    </location>
</feature>
<proteinExistence type="predicted"/>
<dbReference type="InterPro" id="IPR012858">
    <property type="entry name" value="DC_STAMP-like"/>
</dbReference>
<reference evidence="9" key="2">
    <citation type="submission" date="2025-08" db="UniProtKB">
        <authorList>
            <consortium name="Ensembl"/>
        </authorList>
    </citation>
    <scope>IDENTIFICATION</scope>
</reference>